<sequence length="68" mass="7184">MTTAADLLALFAAKATAPPPETSQMLVRHFQCKESLAAAQYLSEAMDCYAGSNGYPLQAPTELLPPLG</sequence>
<proteinExistence type="predicted"/>
<dbReference type="AlphaFoldDB" id="E6PXN4"/>
<gene>
    <name evidence="1" type="ORF">CARN3_0637</name>
</gene>
<evidence type="ECO:0000313" key="1">
    <source>
        <dbReference type="EMBL" id="CBH99693.1"/>
    </source>
</evidence>
<dbReference type="EMBL" id="CABN01000042">
    <property type="protein sequence ID" value="CBH99693.1"/>
    <property type="molecule type" value="Genomic_DNA"/>
</dbReference>
<comment type="caution">
    <text evidence="1">The sequence shown here is derived from an EMBL/GenBank/DDBJ whole genome shotgun (WGS) entry which is preliminary data.</text>
</comment>
<name>E6PXN4_9ZZZZ</name>
<organism evidence="1">
    <name type="scientific">mine drainage metagenome</name>
    <dbReference type="NCBI Taxonomy" id="410659"/>
    <lineage>
        <taxon>unclassified sequences</taxon>
        <taxon>metagenomes</taxon>
        <taxon>ecological metagenomes</taxon>
    </lineage>
</organism>
<reference evidence="1" key="1">
    <citation type="submission" date="2009-10" db="EMBL/GenBank/DDBJ databases">
        <title>Diversity of trophic interactions inside an arsenic-rich microbial ecosystem.</title>
        <authorList>
            <person name="Bertin P.N."/>
            <person name="Heinrich-Salmeron A."/>
            <person name="Pelletier E."/>
            <person name="Goulhen-Chollet F."/>
            <person name="Arsene-Ploetze F."/>
            <person name="Gallien S."/>
            <person name="Calteau A."/>
            <person name="Vallenet D."/>
            <person name="Casiot C."/>
            <person name="Chane-Woon-Ming B."/>
            <person name="Giloteaux L."/>
            <person name="Barakat M."/>
            <person name="Bonnefoy V."/>
            <person name="Bruneel O."/>
            <person name="Chandler M."/>
            <person name="Cleiss J."/>
            <person name="Duran R."/>
            <person name="Elbaz-Poulichet F."/>
            <person name="Fonknechten N."/>
            <person name="Lauga B."/>
            <person name="Mornico D."/>
            <person name="Ortet P."/>
            <person name="Schaeffer C."/>
            <person name="Siguier P."/>
            <person name="Alexander Thil Smith A."/>
            <person name="Van Dorsselaer A."/>
            <person name="Weissenbach J."/>
            <person name="Medigue C."/>
            <person name="Le Paslier D."/>
        </authorList>
    </citation>
    <scope>NUCLEOTIDE SEQUENCE</scope>
</reference>
<protein>
    <submittedName>
        <fullName evidence="1">Uncharacterized protein</fullName>
    </submittedName>
</protein>
<accession>E6PXN4</accession>